<gene>
    <name evidence="2" type="primary">ORF50780</name>
</gene>
<accession>A0A0B6Z6J7</accession>
<evidence type="ECO:0000313" key="2">
    <source>
        <dbReference type="EMBL" id="CEK64158.1"/>
    </source>
</evidence>
<keyword evidence="1" id="KW-0175">Coiled coil</keyword>
<dbReference type="AlphaFoldDB" id="A0A0B6Z6J7"/>
<proteinExistence type="predicted"/>
<feature type="non-terminal residue" evidence="2">
    <location>
        <position position="226"/>
    </location>
</feature>
<sequence>DEIERLQDKMSQLDENSKYCDDLETTDCSEPKLGVPDDTASLKDVDMLEKALQEDVKYCQTSNVAVGENEDETQRRIKETDLVLKSSHNDVCGEQVHIKEEAAKKELEMLKETNEELHKEIKCLQSKTEDLITEMNIVKEKLNMSAAENEILHQKLEKFKIDVEAARQCQMRAEEKSASLHEANHQTMSDFESLKQVNMELTKKVEILENIQKQNDADLRAEEKSA</sequence>
<organism evidence="2">
    <name type="scientific">Arion vulgaris</name>
    <dbReference type="NCBI Taxonomy" id="1028688"/>
    <lineage>
        <taxon>Eukaryota</taxon>
        <taxon>Metazoa</taxon>
        <taxon>Spiralia</taxon>
        <taxon>Lophotrochozoa</taxon>
        <taxon>Mollusca</taxon>
        <taxon>Gastropoda</taxon>
        <taxon>Heterobranchia</taxon>
        <taxon>Euthyneura</taxon>
        <taxon>Panpulmonata</taxon>
        <taxon>Eupulmonata</taxon>
        <taxon>Stylommatophora</taxon>
        <taxon>Helicina</taxon>
        <taxon>Arionoidea</taxon>
        <taxon>Arionidae</taxon>
        <taxon>Arion</taxon>
    </lineage>
</organism>
<evidence type="ECO:0000256" key="1">
    <source>
        <dbReference type="SAM" id="Coils"/>
    </source>
</evidence>
<feature type="non-terminal residue" evidence="2">
    <location>
        <position position="1"/>
    </location>
</feature>
<dbReference type="EMBL" id="HACG01017293">
    <property type="protein sequence ID" value="CEK64158.1"/>
    <property type="molecule type" value="Transcribed_RNA"/>
</dbReference>
<feature type="coiled-coil region" evidence="1">
    <location>
        <begin position="100"/>
        <end position="134"/>
    </location>
</feature>
<name>A0A0B6Z6J7_9EUPU</name>
<reference evidence="2" key="1">
    <citation type="submission" date="2014-12" db="EMBL/GenBank/DDBJ databases">
        <title>Insight into the proteome of Arion vulgaris.</title>
        <authorList>
            <person name="Aradska J."/>
            <person name="Bulat T."/>
            <person name="Smidak R."/>
            <person name="Sarate P."/>
            <person name="Gangsoo J."/>
            <person name="Sialana F."/>
            <person name="Bilban M."/>
            <person name="Lubec G."/>
        </authorList>
    </citation>
    <scope>NUCLEOTIDE SEQUENCE</scope>
    <source>
        <tissue evidence="2">Skin</tissue>
    </source>
</reference>
<protein>
    <submittedName>
        <fullName evidence="2">Uncharacterized protein</fullName>
    </submittedName>
</protein>